<reference evidence="1" key="5">
    <citation type="journal article" date="2021" name="G3 (Bethesda)">
        <title>Aegilops tauschii genome assembly Aet v5.0 features greater sequence contiguity and improved annotation.</title>
        <authorList>
            <person name="Wang L."/>
            <person name="Zhu T."/>
            <person name="Rodriguez J.C."/>
            <person name="Deal K.R."/>
            <person name="Dubcovsky J."/>
            <person name="McGuire P.E."/>
            <person name="Lux T."/>
            <person name="Spannagl M."/>
            <person name="Mayer K.F.X."/>
            <person name="Baldrich P."/>
            <person name="Meyers B.C."/>
            <person name="Huo N."/>
            <person name="Gu Y.Q."/>
            <person name="Zhou H."/>
            <person name="Devos K.M."/>
            <person name="Bennetzen J.L."/>
            <person name="Unver T."/>
            <person name="Budak H."/>
            <person name="Gulick P.J."/>
            <person name="Galiba G."/>
            <person name="Kalapos B."/>
            <person name="Nelson D.R."/>
            <person name="Li P."/>
            <person name="You F.M."/>
            <person name="Luo M.C."/>
            <person name="Dvorak J."/>
        </authorList>
    </citation>
    <scope>NUCLEOTIDE SEQUENCE [LARGE SCALE GENOMIC DNA]</scope>
    <source>
        <strain evidence="1">cv. AL8/78</strain>
    </source>
</reference>
<evidence type="ECO:0000313" key="1">
    <source>
        <dbReference type="EnsemblPlants" id="AET7Gv20479700.2"/>
    </source>
</evidence>
<dbReference type="Gramene" id="AET7Gv20479700.2">
    <property type="protein sequence ID" value="AET7Gv20479700.2"/>
    <property type="gene ID" value="AET7Gv20479700"/>
</dbReference>
<reference evidence="1" key="3">
    <citation type="journal article" date="2017" name="Nature">
        <title>Genome sequence of the progenitor of the wheat D genome Aegilops tauschii.</title>
        <authorList>
            <person name="Luo M.C."/>
            <person name="Gu Y.Q."/>
            <person name="Puiu D."/>
            <person name="Wang H."/>
            <person name="Twardziok S.O."/>
            <person name="Deal K.R."/>
            <person name="Huo N."/>
            <person name="Zhu T."/>
            <person name="Wang L."/>
            <person name="Wang Y."/>
            <person name="McGuire P.E."/>
            <person name="Liu S."/>
            <person name="Long H."/>
            <person name="Ramasamy R.K."/>
            <person name="Rodriguez J.C."/>
            <person name="Van S.L."/>
            <person name="Yuan L."/>
            <person name="Wang Z."/>
            <person name="Xia Z."/>
            <person name="Xiao L."/>
            <person name="Anderson O.D."/>
            <person name="Ouyang S."/>
            <person name="Liang Y."/>
            <person name="Zimin A.V."/>
            <person name="Pertea G."/>
            <person name="Qi P."/>
            <person name="Bennetzen J.L."/>
            <person name="Dai X."/>
            <person name="Dawson M.W."/>
            <person name="Muller H.G."/>
            <person name="Kugler K."/>
            <person name="Rivarola-Duarte L."/>
            <person name="Spannagl M."/>
            <person name="Mayer K.F.X."/>
            <person name="Lu F.H."/>
            <person name="Bevan M.W."/>
            <person name="Leroy P."/>
            <person name="Li P."/>
            <person name="You F.M."/>
            <person name="Sun Q."/>
            <person name="Liu Z."/>
            <person name="Lyons E."/>
            <person name="Wicker T."/>
            <person name="Salzberg S.L."/>
            <person name="Devos K.M."/>
            <person name="Dvorak J."/>
        </authorList>
    </citation>
    <scope>NUCLEOTIDE SEQUENCE [LARGE SCALE GENOMIC DNA]</scope>
    <source>
        <strain evidence="1">cv. AL8/78</strain>
    </source>
</reference>
<organism evidence="1 2">
    <name type="scientific">Aegilops tauschii subsp. strangulata</name>
    <name type="common">Goatgrass</name>
    <dbReference type="NCBI Taxonomy" id="200361"/>
    <lineage>
        <taxon>Eukaryota</taxon>
        <taxon>Viridiplantae</taxon>
        <taxon>Streptophyta</taxon>
        <taxon>Embryophyta</taxon>
        <taxon>Tracheophyta</taxon>
        <taxon>Spermatophyta</taxon>
        <taxon>Magnoliopsida</taxon>
        <taxon>Liliopsida</taxon>
        <taxon>Poales</taxon>
        <taxon>Poaceae</taxon>
        <taxon>BOP clade</taxon>
        <taxon>Pooideae</taxon>
        <taxon>Triticodae</taxon>
        <taxon>Triticeae</taxon>
        <taxon>Triticinae</taxon>
        <taxon>Aegilops</taxon>
    </lineage>
</organism>
<reference evidence="2" key="1">
    <citation type="journal article" date="2014" name="Science">
        <title>Ancient hybridizations among the ancestral genomes of bread wheat.</title>
        <authorList>
            <consortium name="International Wheat Genome Sequencing Consortium,"/>
            <person name="Marcussen T."/>
            <person name="Sandve S.R."/>
            <person name="Heier L."/>
            <person name="Spannagl M."/>
            <person name="Pfeifer M."/>
            <person name="Jakobsen K.S."/>
            <person name="Wulff B.B."/>
            <person name="Steuernagel B."/>
            <person name="Mayer K.F."/>
            <person name="Olsen O.A."/>
        </authorList>
    </citation>
    <scope>NUCLEOTIDE SEQUENCE [LARGE SCALE GENOMIC DNA]</scope>
    <source>
        <strain evidence="2">cv. AL8/78</strain>
    </source>
</reference>
<dbReference type="AlphaFoldDB" id="A0A453R5Y1"/>
<name>A0A453R5Y1_AEGTS</name>
<protein>
    <submittedName>
        <fullName evidence="1">Uncharacterized protein</fullName>
    </submittedName>
</protein>
<proteinExistence type="predicted"/>
<reference evidence="2" key="2">
    <citation type="journal article" date="2017" name="Nat. Plants">
        <title>The Aegilops tauschii genome reveals multiple impacts of transposons.</title>
        <authorList>
            <person name="Zhao G."/>
            <person name="Zou C."/>
            <person name="Li K."/>
            <person name="Wang K."/>
            <person name="Li T."/>
            <person name="Gao L."/>
            <person name="Zhang X."/>
            <person name="Wang H."/>
            <person name="Yang Z."/>
            <person name="Liu X."/>
            <person name="Jiang W."/>
            <person name="Mao L."/>
            <person name="Kong X."/>
            <person name="Jiao Y."/>
            <person name="Jia J."/>
        </authorList>
    </citation>
    <scope>NUCLEOTIDE SEQUENCE [LARGE SCALE GENOMIC DNA]</scope>
    <source>
        <strain evidence="2">cv. AL8/78</strain>
    </source>
</reference>
<dbReference type="Proteomes" id="UP000015105">
    <property type="component" value="Chromosome 7D"/>
</dbReference>
<dbReference type="EnsemblPlants" id="AET7Gv20479700.2">
    <property type="protein sequence ID" value="AET7Gv20479700.2"/>
    <property type="gene ID" value="AET7Gv20479700"/>
</dbReference>
<reference evidence="1" key="4">
    <citation type="submission" date="2019-03" db="UniProtKB">
        <authorList>
            <consortium name="EnsemblPlants"/>
        </authorList>
    </citation>
    <scope>IDENTIFICATION</scope>
</reference>
<keyword evidence="2" id="KW-1185">Reference proteome</keyword>
<sequence>MVALKTIGIYFMYLWMLSACLTTCLLHKLNASATGLTTASICIIRTAVHFVQQGVVFCGTGGLNMTFYESLRGIGK</sequence>
<accession>A0A453R5Y1</accession>
<dbReference type="PROSITE" id="PS51257">
    <property type="entry name" value="PROKAR_LIPOPROTEIN"/>
    <property type="match status" value="1"/>
</dbReference>
<evidence type="ECO:0000313" key="2">
    <source>
        <dbReference type="Proteomes" id="UP000015105"/>
    </source>
</evidence>